<feature type="domain" description="Transposase (putative) gypsy type" evidence="3">
    <location>
        <begin position="66"/>
        <end position="133"/>
    </location>
</feature>
<dbReference type="Pfam" id="PF04195">
    <property type="entry name" value="Transposase_28"/>
    <property type="match status" value="1"/>
</dbReference>
<feature type="compositionally biased region" description="Acidic residues" evidence="2">
    <location>
        <begin position="607"/>
        <end position="616"/>
    </location>
</feature>
<evidence type="ECO:0000313" key="5">
    <source>
        <dbReference type="Proteomes" id="UP001231189"/>
    </source>
</evidence>
<organism evidence="4 5">
    <name type="scientific">Lolium multiflorum</name>
    <name type="common">Italian ryegrass</name>
    <name type="synonym">Lolium perenne subsp. multiflorum</name>
    <dbReference type="NCBI Taxonomy" id="4521"/>
    <lineage>
        <taxon>Eukaryota</taxon>
        <taxon>Viridiplantae</taxon>
        <taxon>Streptophyta</taxon>
        <taxon>Embryophyta</taxon>
        <taxon>Tracheophyta</taxon>
        <taxon>Spermatophyta</taxon>
        <taxon>Magnoliopsida</taxon>
        <taxon>Liliopsida</taxon>
        <taxon>Poales</taxon>
        <taxon>Poaceae</taxon>
        <taxon>BOP clade</taxon>
        <taxon>Pooideae</taxon>
        <taxon>Poodae</taxon>
        <taxon>Poeae</taxon>
        <taxon>Poeae Chloroplast Group 2 (Poeae type)</taxon>
        <taxon>Loliodinae</taxon>
        <taxon>Loliinae</taxon>
        <taxon>Lolium</taxon>
    </lineage>
</organism>
<proteinExistence type="predicted"/>
<feature type="coiled-coil region" evidence="1">
    <location>
        <begin position="339"/>
        <end position="366"/>
    </location>
</feature>
<evidence type="ECO:0000259" key="3">
    <source>
        <dbReference type="Pfam" id="PF04195"/>
    </source>
</evidence>
<dbReference type="PANTHER" id="PTHR33026">
    <property type="entry name" value="OS06G0360600 PROTEIN"/>
    <property type="match status" value="1"/>
</dbReference>
<keyword evidence="5" id="KW-1185">Reference proteome</keyword>
<feature type="region of interest" description="Disordered" evidence="2">
    <location>
        <begin position="245"/>
        <end position="314"/>
    </location>
</feature>
<feature type="region of interest" description="Disordered" evidence="2">
    <location>
        <begin position="573"/>
        <end position="644"/>
    </location>
</feature>
<feature type="compositionally biased region" description="Pro residues" evidence="2">
    <location>
        <begin position="249"/>
        <end position="277"/>
    </location>
</feature>
<reference evidence="4" key="1">
    <citation type="submission" date="2023-07" db="EMBL/GenBank/DDBJ databases">
        <title>A chromosome-level genome assembly of Lolium multiflorum.</title>
        <authorList>
            <person name="Chen Y."/>
            <person name="Copetti D."/>
            <person name="Kolliker R."/>
            <person name="Studer B."/>
        </authorList>
    </citation>
    <scope>NUCLEOTIDE SEQUENCE</scope>
    <source>
        <strain evidence="4">02402/16</strain>
        <tissue evidence="4">Leaf</tissue>
    </source>
</reference>
<evidence type="ECO:0000256" key="2">
    <source>
        <dbReference type="SAM" id="MobiDB-lite"/>
    </source>
</evidence>
<feature type="compositionally biased region" description="Basic and acidic residues" evidence="2">
    <location>
        <begin position="304"/>
        <end position="314"/>
    </location>
</feature>
<dbReference type="InterPro" id="IPR007321">
    <property type="entry name" value="Transposase_28"/>
</dbReference>
<feature type="compositionally biased region" description="Acidic residues" evidence="2">
    <location>
        <begin position="625"/>
        <end position="636"/>
    </location>
</feature>
<dbReference type="EMBL" id="JAUUTY010000685">
    <property type="protein sequence ID" value="KAK1594935.1"/>
    <property type="molecule type" value="Genomic_DNA"/>
</dbReference>
<dbReference type="PANTHER" id="PTHR33026:SF7">
    <property type="entry name" value="OS03G0100275 PROTEIN"/>
    <property type="match status" value="1"/>
</dbReference>
<gene>
    <name evidence="4" type="ORF">QYE76_007569</name>
</gene>
<feature type="region of interest" description="Disordered" evidence="2">
    <location>
        <begin position="1"/>
        <end position="23"/>
    </location>
</feature>
<evidence type="ECO:0000256" key="1">
    <source>
        <dbReference type="SAM" id="Coils"/>
    </source>
</evidence>
<accession>A0AAD8V7Z2</accession>
<protein>
    <recommendedName>
        <fullName evidence="3">Transposase (putative) gypsy type domain-containing protein</fullName>
    </recommendedName>
</protein>
<sequence>MAAKVPEAEQKKGSKARNHEGERGQWWPCEVTDSELRAFQKEGLIAPDWSFMKVSITPKPDPDERVFTKAWVEHGLSLPCSEFFLSVLNTYGLQPHNICPNSYLLVSNFVTLCEGHLRIRPNIRLWQFFFRVKKETKDKMMVNCGSMTFMLRPHRMYPRHSPHETVRYWNAGWFYVKNIKVPDIHEGLPKFINKPPEELDSWSFIPALAQFPKLDKATRRIFWLVHDGAKRSRVNTQKPITKYLRMSPVVPPITPTPPSTSNPGPHLTPPEAQPSPDPAAEAQPEIIPVSSEKGGGSCSATKRAAPEEPQDKIPEEAEVNYHDKAEASAKDVIGASSSLATTSSELENLRSAYKDLETKLTEAETKRERVEKPLAEKKSELLQKEADFVTKRKVDSDTLKKIQNEVHGLRNYMTTTEKGWDLLNADVMEPLGYDEDRRNQFPRDDLIRLAGDDCKDPHAGKSATTWLLRREQDRDVRDLIKRMDALPELVLDLQASSARGAAQMSLAMCLARSPELDIDLATTGVPPDANVGALLDACSGYDTRIARRIRHNEFYDKVVLPADEALEAEYAKEREAEARPVGSGDEGQITWTSSKDKSKDGATSPTEEAEDDDDEGAVSSPAKEVEDEQTQAEDEDRSSPAKEN</sequence>
<evidence type="ECO:0000313" key="4">
    <source>
        <dbReference type="EMBL" id="KAK1594935.1"/>
    </source>
</evidence>
<name>A0AAD8V7Z2_LOLMU</name>
<dbReference type="Proteomes" id="UP001231189">
    <property type="component" value="Unassembled WGS sequence"/>
</dbReference>
<dbReference type="AlphaFoldDB" id="A0AAD8V7Z2"/>
<keyword evidence="1" id="KW-0175">Coiled coil</keyword>
<comment type="caution">
    <text evidence="4">The sequence shown here is derived from an EMBL/GenBank/DDBJ whole genome shotgun (WGS) entry which is preliminary data.</text>
</comment>